<evidence type="ECO:0000313" key="1">
    <source>
        <dbReference type="EMBL" id="QMV74771.1"/>
    </source>
</evidence>
<dbReference type="Pfam" id="PF11937">
    <property type="entry name" value="DUF3455"/>
    <property type="match status" value="1"/>
</dbReference>
<dbReference type="PANTHER" id="PTHR35567">
    <property type="entry name" value="MALATE DEHYDROGENASE (AFU_ORTHOLOGUE AFUA_2G13800)"/>
    <property type="match status" value="1"/>
</dbReference>
<protein>
    <submittedName>
        <fullName evidence="1">DUF3455 domain-containing protein</fullName>
    </submittedName>
</protein>
<name>A0A7G5EL96_9BURK</name>
<dbReference type="KEGG" id="cpis:HS961_19080"/>
<dbReference type="RefSeq" id="WP_182324702.1">
    <property type="nucleotide sequence ID" value="NZ_CP058554.1"/>
</dbReference>
<sequence>MLTSRTAPRIAAIATAVASIGLLTACGSMQKKEMAFSQASLPATIQVPAGHKVAWETVGSGDITYECRDKANAAGQTEWVFVGPDAVLKDRAGKSVGRYYGPPATWEANDGSKLTATQLAVAPAGAGNLPYQLVKANPAMGSGALVGVSHIQRVALKGGVAPADKPCTPAQKGQKTVVQYQADYIFWKPM</sequence>
<evidence type="ECO:0000313" key="2">
    <source>
        <dbReference type="Proteomes" id="UP000515240"/>
    </source>
</evidence>
<dbReference type="PANTHER" id="PTHR35567:SF1">
    <property type="entry name" value="CONSERVED FUNGAL PROTEIN (AFU_ORTHOLOGUE AFUA_1G14230)"/>
    <property type="match status" value="1"/>
</dbReference>
<organism evidence="1 2">
    <name type="scientific">Comamonas piscis</name>
    <dbReference type="NCBI Taxonomy" id="1562974"/>
    <lineage>
        <taxon>Bacteria</taxon>
        <taxon>Pseudomonadati</taxon>
        <taxon>Pseudomonadota</taxon>
        <taxon>Betaproteobacteria</taxon>
        <taxon>Burkholderiales</taxon>
        <taxon>Comamonadaceae</taxon>
        <taxon>Comamonas</taxon>
    </lineage>
</organism>
<proteinExistence type="predicted"/>
<dbReference type="PROSITE" id="PS51257">
    <property type="entry name" value="PROKAR_LIPOPROTEIN"/>
    <property type="match status" value="1"/>
</dbReference>
<reference evidence="1 2" key="1">
    <citation type="journal article" date="2020" name="G3 (Bethesda)">
        <title>CeMbio - The Caenorhabditis elegans Microbiome Resource.</title>
        <authorList>
            <person name="Dirksen P."/>
            <person name="Assie A."/>
            <person name="Zimmermann J."/>
            <person name="Zhang F."/>
            <person name="Tietje A.M."/>
            <person name="Marsh S.A."/>
            <person name="Felix M.A."/>
            <person name="Shapira M."/>
            <person name="Kaleta C."/>
            <person name="Schulenburg H."/>
            <person name="Samuel B."/>
        </authorList>
    </citation>
    <scope>NUCLEOTIDE SEQUENCE [LARGE SCALE GENOMIC DNA]</scope>
    <source>
        <strain evidence="1 2">BIGb0172</strain>
    </source>
</reference>
<dbReference type="AlphaFoldDB" id="A0A7G5EL96"/>
<dbReference type="EMBL" id="CP058554">
    <property type="protein sequence ID" value="QMV74771.1"/>
    <property type="molecule type" value="Genomic_DNA"/>
</dbReference>
<accession>A0A7G5EL96</accession>
<dbReference type="InterPro" id="IPR021851">
    <property type="entry name" value="DUF3455"/>
</dbReference>
<gene>
    <name evidence="1" type="ORF">HS961_19080</name>
</gene>
<keyword evidence="2" id="KW-1185">Reference proteome</keyword>
<dbReference type="Proteomes" id="UP000515240">
    <property type="component" value="Chromosome"/>
</dbReference>